<reference evidence="9 10" key="1">
    <citation type="journal article" date="2020" name="Biotechnol. Biofuels">
        <title>New insights from the biogas microbiome by comprehensive genome-resolved metagenomics of nearly 1600 species originating from multiple anaerobic digesters.</title>
        <authorList>
            <person name="Campanaro S."/>
            <person name="Treu L."/>
            <person name="Rodriguez-R L.M."/>
            <person name="Kovalovszki A."/>
            <person name="Ziels R.M."/>
            <person name="Maus I."/>
            <person name="Zhu X."/>
            <person name="Kougias P.G."/>
            <person name="Basile A."/>
            <person name="Luo G."/>
            <person name="Schluter A."/>
            <person name="Konstantinidis K.T."/>
            <person name="Angelidaki I."/>
        </authorList>
    </citation>
    <scope>NUCLEOTIDE SEQUENCE [LARGE SCALE GENOMIC DNA]</scope>
    <source>
        <strain evidence="9">AS06rmzACSIP_65</strain>
    </source>
</reference>
<comment type="caution">
    <text evidence="9">The sequence shown here is derived from an EMBL/GenBank/DDBJ whole genome shotgun (WGS) entry which is preliminary data.</text>
</comment>
<dbReference type="GO" id="GO:0009360">
    <property type="term" value="C:DNA polymerase III complex"/>
    <property type="evidence" value="ECO:0007669"/>
    <property type="project" value="TreeGrafter"/>
</dbReference>
<dbReference type="GO" id="GO:0003887">
    <property type="term" value="F:DNA-directed DNA polymerase activity"/>
    <property type="evidence" value="ECO:0007669"/>
    <property type="project" value="UniProtKB-KW"/>
</dbReference>
<sequence length="314" mass="36771">MKVEYKLYHGQSEFLSLKSARDMIDRLRNEQELKLLILNADTQSPNQLIDTLSSQDLFASTRIILFKRLYRNKLRDEFFTEFVSLVKKEKIKDFLIFWEDQKIKSNTRYYKFFFDTKAIEESPKLDKRSFFSWLKNEIKEMELEVEDDAVKVLAERINYDPERCVNELRKLKLTVDKSLVTLSDVESLISDTLENDIWSLIDAINRKNSIQSSIILERLMTQNVDSNYIISMLARNLRLITLTKYLLEDSETTGNIAKRLKIPPFTVPSLINSSKEYSEGKIKTLYSKMSNLDYQIKKGLIDPDLGITLLSSIL</sequence>
<evidence type="ECO:0000256" key="2">
    <source>
        <dbReference type="ARBA" id="ARBA00022679"/>
    </source>
</evidence>
<dbReference type="PANTHER" id="PTHR34388">
    <property type="entry name" value="DNA POLYMERASE III SUBUNIT DELTA"/>
    <property type="match status" value="1"/>
</dbReference>
<dbReference type="SUPFAM" id="SSF48019">
    <property type="entry name" value="post-AAA+ oligomerization domain-like"/>
    <property type="match status" value="1"/>
</dbReference>
<evidence type="ECO:0000256" key="5">
    <source>
        <dbReference type="ARBA" id="ARBA00022932"/>
    </source>
</evidence>
<evidence type="ECO:0000256" key="3">
    <source>
        <dbReference type="ARBA" id="ARBA00022695"/>
    </source>
</evidence>
<evidence type="ECO:0000256" key="4">
    <source>
        <dbReference type="ARBA" id="ARBA00022705"/>
    </source>
</evidence>
<keyword evidence="4" id="KW-0235">DNA replication</keyword>
<dbReference type="SUPFAM" id="SSF52540">
    <property type="entry name" value="P-loop containing nucleoside triphosphate hydrolases"/>
    <property type="match status" value="1"/>
</dbReference>
<dbReference type="InterPro" id="IPR048466">
    <property type="entry name" value="DNA_pol3_delta-like_C"/>
</dbReference>
<protein>
    <recommendedName>
        <fullName evidence="1">DNA-directed DNA polymerase</fullName>
        <ecNumber evidence="1">2.7.7.7</ecNumber>
    </recommendedName>
</protein>
<dbReference type="InterPro" id="IPR005790">
    <property type="entry name" value="DNA_polIII_delta"/>
</dbReference>
<evidence type="ECO:0000259" key="8">
    <source>
        <dbReference type="Pfam" id="PF21694"/>
    </source>
</evidence>
<feature type="domain" description="DNA polymerase III delta subunit-like C-terminal" evidence="8">
    <location>
        <begin position="194"/>
        <end position="310"/>
    </location>
</feature>
<name>A0A847D034_9BACT</name>
<dbReference type="InterPro" id="IPR008921">
    <property type="entry name" value="DNA_pol3_clamp-load_cplx_C"/>
</dbReference>
<dbReference type="Proteomes" id="UP000545876">
    <property type="component" value="Unassembled WGS sequence"/>
</dbReference>
<organism evidence="9 10">
    <name type="scientific">Candidatus Dojkabacteria bacterium</name>
    <dbReference type="NCBI Taxonomy" id="2099670"/>
    <lineage>
        <taxon>Bacteria</taxon>
        <taxon>Candidatus Dojkabacteria</taxon>
    </lineage>
</organism>
<comment type="catalytic activity">
    <reaction evidence="7">
        <text>DNA(n) + a 2'-deoxyribonucleoside 5'-triphosphate = DNA(n+1) + diphosphate</text>
        <dbReference type="Rhea" id="RHEA:22508"/>
        <dbReference type="Rhea" id="RHEA-COMP:17339"/>
        <dbReference type="Rhea" id="RHEA-COMP:17340"/>
        <dbReference type="ChEBI" id="CHEBI:33019"/>
        <dbReference type="ChEBI" id="CHEBI:61560"/>
        <dbReference type="ChEBI" id="CHEBI:173112"/>
        <dbReference type="EC" id="2.7.7.7"/>
    </reaction>
</comment>
<gene>
    <name evidence="9" type="primary">holA</name>
    <name evidence="9" type="ORF">GX656_00640</name>
</gene>
<dbReference type="GO" id="GO:0006261">
    <property type="term" value="P:DNA-templated DNA replication"/>
    <property type="evidence" value="ECO:0007669"/>
    <property type="project" value="TreeGrafter"/>
</dbReference>
<dbReference type="PANTHER" id="PTHR34388:SF1">
    <property type="entry name" value="DNA POLYMERASE III SUBUNIT DELTA"/>
    <property type="match status" value="1"/>
</dbReference>
<dbReference type="GO" id="GO:0003677">
    <property type="term" value="F:DNA binding"/>
    <property type="evidence" value="ECO:0007669"/>
    <property type="project" value="InterPro"/>
</dbReference>
<evidence type="ECO:0000313" key="9">
    <source>
        <dbReference type="EMBL" id="NLD25136.1"/>
    </source>
</evidence>
<evidence type="ECO:0000256" key="6">
    <source>
        <dbReference type="ARBA" id="ARBA00034754"/>
    </source>
</evidence>
<evidence type="ECO:0000256" key="7">
    <source>
        <dbReference type="ARBA" id="ARBA00049244"/>
    </source>
</evidence>
<accession>A0A847D034</accession>
<dbReference type="Gene3D" id="1.10.8.60">
    <property type="match status" value="1"/>
</dbReference>
<dbReference type="EMBL" id="JAAZBX010000002">
    <property type="protein sequence ID" value="NLD25136.1"/>
    <property type="molecule type" value="Genomic_DNA"/>
</dbReference>
<dbReference type="Gene3D" id="3.40.50.300">
    <property type="entry name" value="P-loop containing nucleotide triphosphate hydrolases"/>
    <property type="match status" value="1"/>
</dbReference>
<dbReference type="InterPro" id="IPR027417">
    <property type="entry name" value="P-loop_NTPase"/>
</dbReference>
<keyword evidence="3 9" id="KW-0548">Nucleotidyltransferase</keyword>
<dbReference type="Pfam" id="PF21694">
    <property type="entry name" value="DNA_pol3_delta_C"/>
    <property type="match status" value="1"/>
</dbReference>
<evidence type="ECO:0000256" key="1">
    <source>
        <dbReference type="ARBA" id="ARBA00012417"/>
    </source>
</evidence>
<keyword evidence="2 9" id="KW-0808">Transferase</keyword>
<dbReference type="Gene3D" id="1.20.272.10">
    <property type="match status" value="1"/>
</dbReference>
<keyword evidence="5" id="KW-0239">DNA-directed DNA polymerase</keyword>
<evidence type="ECO:0000313" key="10">
    <source>
        <dbReference type="Proteomes" id="UP000545876"/>
    </source>
</evidence>
<dbReference type="AlphaFoldDB" id="A0A847D034"/>
<comment type="similarity">
    <text evidence="6">Belongs to the DNA polymerase HolA subunit family.</text>
</comment>
<proteinExistence type="inferred from homology"/>
<dbReference type="EC" id="2.7.7.7" evidence="1"/>
<dbReference type="NCBIfam" id="TIGR01128">
    <property type="entry name" value="holA"/>
    <property type="match status" value="1"/>
</dbReference>